<sequence>MTNFLGLKLFDKKVVENIYNKEEISFVQAEKPYVVDKNAKHNKLQDSMQNSGSEQDLATVIIGKRVESLQLSNGPNSVVQNQLLQKVQEQTQNFFGSPRSAKRSFVPITLADELCSLDISQFIVLHPDDIDRKSVDNSNMRKDIKEEKLIDQLIRLLEDQKSVSLADEFRSMDFSLQKDTERQKIESNTPAEQEPIRVELQTRSVYIEPEFENCILITNCNYQIDQKGFTLQGTDIRFKFIVNGQVVVSKLYKSQEVTPGVFENVM</sequence>
<name>A0AA86NXM3_9EUKA</name>
<evidence type="ECO:0000313" key="3">
    <source>
        <dbReference type="Proteomes" id="UP001642409"/>
    </source>
</evidence>
<evidence type="ECO:0000313" key="2">
    <source>
        <dbReference type="EMBL" id="CAL6106081.1"/>
    </source>
</evidence>
<gene>
    <name evidence="1" type="ORF">HINF_LOCUS16167</name>
    <name evidence="2" type="ORF">HINF_LOCUS73570</name>
</gene>
<reference evidence="1" key="1">
    <citation type="submission" date="2023-06" db="EMBL/GenBank/DDBJ databases">
        <authorList>
            <person name="Kurt Z."/>
        </authorList>
    </citation>
    <scope>NUCLEOTIDE SEQUENCE</scope>
</reference>
<dbReference type="AlphaFoldDB" id="A0AA86NXM3"/>
<keyword evidence="3" id="KW-1185">Reference proteome</keyword>
<evidence type="ECO:0000313" key="1">
    <source>
        <dbReference type="EMBL" id="CAI9928522.1"/>
    </source>
</evidence>
<organism evidence="1">
    <name type="scientific">Hexamita inflata</name>
    <dbReference type="NCBI Taxonomy" id="28002"/>
    <lineage>
        <taxon>Eukaryota</taxon>
        <taxon>Metamonada</taxon>
        <taxon>Diplomonadida</taxon>
        <taxon>Hexamitidae</taxon>
        <taxon>Hexamitinae</taxon>
        <taxon>Hexamita</taxon>
    </lineage>
</organism>
<protein>
    <submittedName>
        <fullName evidence="2">Hypothetical_protein</fullName>
    </submittedName>
</protein>
<dbReference type="EMBL" id="CAXDID020000605">
    <property type="protein sequence ID" value="CAL6106081.1"/>
    <property type="molecule type" value="Genomic_DNA"/>
</dbReference>
<accession>A0AA86NXM3</accession>
<dbReference type="Proteomes" id="UP001642409">
    <property type="component" value="Unassembled WGS sequence"/>
</dbReference>
<comment type="caution">
    <text evidence="1">The sequence shown here is derived from an EMBL/GenBank/DDBJ whole genome shotgun (WGS) entry which is preliminary data.</text>
</comment>
<proteinExistence type="predicted"/>
<dbReference type="EMBL" id="CATOUU010000406">
    <property type="protein sequence ID" value="CAI9928522.1"/>
    <property type="molecule type" value="Genomic_DNA"/>
</dbReference>
<reference evidence="2 3" key="2">
    <citation type="submission" date="2024-07" db="EMBL/GenBank/DDBJ databases">
        <authorList>
            <person name="Akdeniz Z."/>
        </authorList>
    </citation>
    <scope>NUCLEOTIDE SEQUENCE [LARGE SCALE GENOMIC DNA]</scope>
</reference>